<dbReference type="AlphaFoldDB" id="A0A9R1I6M7"/>
<feature type="non-terminal residue" evidence="2">
    <location>
        <position position="1"/>
    </location>
</feature>
<dbReference type="EMBL" id="CM022226">
    <property type="protein sequence ID" value="KAF7078019.1"/>
    <property type="molecule type" value="Genomic_DNA"/>
</dbReference>
<evidence type="ECO:0000256" key="1">
    <source>
        <dbReference type="SAM" id="MobiDB-lite"/>
    </source>
</evidence>
<reference evidence="2" key="1">
    <citation type="journal article" date="2017" name="Gigascience">
        <title>The first near-complete assembly of the hexaploid bread wheat genome, Triticum aestivum.</title>
        <authorList>
            <person name="Zimin A.V."/>
            <person name="Puiu D."/>
            <person name="Hall R."/>
            <person name="Kingan S."/>
            <person name="Clavijo B.J."/>
            <person name="Salzberg S.L."/>
        </authorList>
    </citation>
    <scope>NUCLEOTIDE SEQUENCE</scope>
    <source>
        <tissue evidence="2">Leaf</tissue>
    </source>
</reference>
<proteinExistence type="predicted"/>
<gene>
    <name evidence="2" type="ORF">CFC21_082498</name>
</gene>
<reference evidence="2" key="2">
    <citation type="submission" date="2020-03" db="EMBL/GenBank/DDBJ databases">
        <title>The second near-complete assembly of the hexaploid bread wheat (Triticum aestivum) genome.</title>
        <authorList>
            <person name="Zimin A.V."/>
            <person name="Puiu D."/>
            <person name="Shumante A."/>
            <person name="Alonge M."/>
            <person name="Salzberg S.L."/>
        </authorList>
    </citation>
    <scope>NUCLEOTIDE SEQUENCE</scope>
    <source>
        <tissue evidence="2">Leaf</tissue>
    </source>
</reference>
<evidence type="ECO:0000313" key="2">
    <source>
        <dbReference type="EMBL" id="KAF7078019.1"/>
    </source>
</evidence>
<feature type="compositionally biased region" description="Basic and acidic residues" evidence="1">
    <location>
        <begin position="96"/>
        <end position="107"/>
    </location>
</feature>
<organism evidence="2">
    <name type="scientific">Triticum aestivum</name>
    <name type="common">Wheat</name>
    <dbReference type="NCBI Taxonomy" id="4565"/>
    <lineage>
        <taxon>Eukaryota</taxon>
        <taxon>Viridiplantae</taxon>
        <taxon>Streptophyta</taxon>
        <taxon>Embryophyta</taxon>
        <taxon>Tracheophyta</taxon>
        <taxon>Spermatophyta</taxon>
        <taxon>Magnoliopsida</taxon>
        <taxon>Liliopsida</taxon>
        <taxon>Poales</taxon>
        <taxon>Poaceae</taxon>
        <taxon>BOP clade</taxon>
        <taxon>Pooideae</taxon>
        <taxon>Triticodae</taxon>
        <taxon>Triticeae</taxon>
        <taxon>Triticinae</taxon>
        <taxon>Triticum</taxon>
    </lineage>
</organism>
<accession>A0A9R1I6M7</accession>
<comment type="caution">
    <text evidence="2">The sequence shown here is derived from an EMBL/GenBank/DDBJ whole genome shotgun (WGS) entry which is preliminary data.</text>
</comment>
<protein>
    <submittedName>
        <fullName evidence="2">Uncharacterized protein</fullName>
    </submittedName>
</protein>
<dbReference type="Proteomes" id="UP000815260">
    <property type="component" value="Chromosome 6A"/>
</dbReference>
<name>A0A9R1I6M7_WHEAT</name>
<feature type="region of interest" description="Disordered" evidence="1">
    <location>
        <begin position="88"/>
        <end position="107"/>
    </location>
</feature>
<dbReference type="OrthoDB" id="514967at2759"/>
<sequence length="107" mass="11267">VQASAVASDSSGAPDLQHALSLLSSNPVGAANLQPSPQMHSGVAAIAGAPNPAMHALGSSVGLWLDGGQPLDDHPRFQVFERWGDHDSELQLPKPSYDHASHFDRMH</sequence>